<organism evidence="1 2">
    <name type="scientific">Datura stramonium</name>
    <name type="common">Jimsonweed</name>
    <name type="synonym">Common thornapple</name>
    <dbReference type="NCBI Taxonomy" id="4076"/>
    <lineage>
        <taxon>Eukaryota</taxon>
        <taxon>Viridiplantae</taxon>
        <taxon>Streptophyta</taxon>
        <taxon>Embryophyta</taxon>
        <taxon>Tracheophyta</taxon>
        <taxon>Spermatophyta</taxon>
        <taxon>Magnoliopsida</taxon>
        <taxon>eudicotyledons</taxon>
        <taxon>Gunneridae</taxon>
        <taxon>Pentapetalae</taxon>
        <taxon>asterids</taxon>
        <taxon>lamiids</taxon>
        <taxon>Solanales</taxon>
        <taxon>Solanaceae</taxon>
        <taxon>Solanoideae</taxon>
        <taxon>Datureae</taxon>
        <taxon>Datura</taxon>
    </lineage>
</organism>
<feature type="non-terminal residue" evidence="1">
    <location>
        <position position="1"/>
    </location>
</feature>
<name>A0ABS8T890_DATST</name>
<gene>
    <name evidence="1" type="ORF">HAX54_004771</name>
</gene>
<proteinExistence type="predicted"/>
<keyword evidence="2" id="KW-1185">Reference proteome</keyword>
<accession>A0ABS8T890</accession>
<sequence length="53" mass="5892">MTAKRGRRRGRIEDECRSAVAGFTGGEEVYRVSRKLRESKSFGSSGIGKSKKK</sequence>
<dbReference type="EMBL" id="JACEIK010001223">
    <property type="protein sequence ID" value="MCD7467363.1"/>
    <property type="molecule type" value="Genomic_DNA"/>
</dbReference>
<comment type="caution">
    <text evidence="1">The sequence shown here is derived from an EMBL/GenBank/DDBJ whole genome shotgun (WGS) entry which is preliminary data.</text>
</comment>
<reference evidence="1 2" key="1">
    <citation type="journal article" date="2021" name="BMC Genomics">
        <title>Datura genome reveals duplications of psychoactive alkaloid biosynthetic genes and high mutation rate following tissue culture.</title>
        <authorList>
            <person name="Rajewski A."/>
            <person name="Carter-House D."/>
            <person name="Stajich J."/>
            <person name="Litt A."/>
        </authorList>
    </citation>
    <scope>NUCLEOTIDE SEQUENCE [LARGE SCALE GENOMIC DNA]</scope>
    <source>
        <strain evidence="1">AR-01</strain>
    </source>
</reference>
<evidence type="ECO:0000313" key="2">
    <source>
        <dbReference type="Proteomes" id="UP000823775"/>
    </source>
</evidence>
<dbReference type="Proteomes" id="UP000823775">
    <property type="component" value="Unassembled WGS sequence"/>
</dbReference>
<evidence type="ECO:0000313" key="1">
    <source>
        <dbReference type="EMBL" id="MCD7467363.1"/>
    </source>
</evidence>
<protein>
    <submittedName>
        <fullName evidence="1">Uncharacterized protein</fullName>
    </submittedName>
</protein>